<keyword evidence="3" id="KW-1185">Reference proteome</keyword>
<accession>F0XMY7</accession>
<dbReference type="RefSeq" id="XP_014170280.1">
    <property type="nucleotide sequence ID" value="XM_014314805.1"/>
</dbReference>
<feature type="compositionally biased region" description="Polar residues" evidence="1">
    <location>
        <begin position="128"/>
        <end position="138"/>
    </location>
</feature>
<evidence type="ECO:0000313" key="3">
    <source>
        <dbReference type="Proteomes" id="UP000007796"/>
    </source>
</evidence>
<evidence type="ECO:0000313" key="2">
    <source>
        <dbReference type="EMBL" id="EFX00798.1"/>
    </source>
</evidence>
<dbReference type="HOGENOM" id="CLU_1321018_0_0_1"/>
<dbReference type="InParanoid" id="F0XMY7"/>
<gene>
    <name evidence="2" type="ORF">CMQ_1879</name>
</gene>
<dbReference type="AlphaFoldDB" id="F0XMY7"/>
<evidence type="ECO:0000256" key="1">
    <source>
        <dbReference type="SAM" id="MobiDB-lite"/>
    </source>
</evidence>
<feature type="region of interest" description="Disordered" evidence="1">
    <location>
        <begin position="49"/>
        <end position="78"/>
    </location>
</feature>
<feature type="region of interest" description="Disordered" evidence="1">
    <location>
        <begin position="94"/>
        <end position="147"/>
    </location>
</feature>
<organism evidence="3">
    <name type="scientific">Grosmannia clavigera (strain kw1407 / UAMH 11150)</name>
    <name type="common">Blue stain fungus</name>
    <name type="synonym">Graphiocladiella clavigera</name>
    <dbReference type="NCBI Taxonomy" id="655863"/>
    <lineage>
        <taxon>Eukaryota</taxon>
        <taxon>Fungi</taxon>
        <taxon>Dikarya</taxon>
        <taxon>Ascomycota</taxon>
        <taxon>Pezizomycotina</taxon>
        <taxon>Sordariomycetes</taxon>
        <taxon>Sordariomycetidae</taxon>
        <taxon>Ophiostomatales</taxon>
        <taxon>Ophiostomataceae</taxon>
        <taxon>Leptographium</taxon>
    </lineage>
</organism>
<reference evidence="2 3" key="1">
    <citation type="journal article" date="2011" name="Proc. Natl. Acad. Sci. U.S.A.">
        <title>Genome and transcriptome analyses of the mountain pine beetle-fungal symbiont Grosmannia clavigera, a lodgepole pine pathogen.</title>
        <authorList>
            <person name="DiGuistini S."/>
            <person name="Wang Y."/>
            <person name="Liao N.Y."/>
            <person name="Taylor G."/>
            <person name="Tanguay P."/>
            <person name="Feau N."/>
            <person name="Henrissat B."/>
            <person name="Chan S.K."/>
            <person name="Hesse-Orce U."/>
            <person name="Alamouti S.M."/>
            <person name="Tsui C.K.M."/>
            <person name="Docking R.T."/>
            <person name="Levasseur A."/>
            <person name="Haridas S."/>
            <person name="Robertson G."/>
            <person name="Birol I."/>
            <person name="Holt R.A."/>
            <person name="Marra M.A."/>
            <person name="Hamelin R.C."/>
            <person name="Hirst M."/>
            <person name="Jones S.J.M."/>
            <person name="Bohlmann J."/>
            <person name="Breuil C."/>
        </authorList>
    </citation>
    <scope>NUCLEOTIDE SEQUENCE [LARGE SCALE GENOMIC DNA]</scope>
    <source>
        <strain evidence="3">kw1407 / UAMH 11150</strain>
    </source>
</reference>
<dbReference type="EMBL" id="GL629795">
    <property type="protein sequence ID" value="EFX00798.1"/>
    <property type="molecule type" value="Genomic_DNA"/>
</dbReference>
<feature type="region of interest" description="Disordered" evidence="1">
    <location>
        <begin position="177"/>
        <end position="208"/>
    </location>
</feature>
<sequence length="208" mass="22618">MILIDVAYGGGTAAVARVVRKPVSYRKEKMGRAWKSRVAALPKSALSNGCTAAGERGQTGRRRQRISGGGEVQEHKKKMKCKVGWEREAWWLHRRPKRASRPGGGGQATIGMAARPGFQRRSEKTSGDTDSSPAHSQNASPSDAYSYSSSGVPFRCSHLTFDSRYFQTRDVSSLATRHKELQVPAQADAGQRRLEGGTATARGESNLT</sequence>
<dbReference type="Proteomes" id="UP000007796">
    <property type="component" value="Unassembled WGS sequence"/>
</dbReference>
<dbReference type="GeneID" id="25974805"/>
<name>F0XMY7_GROCL</name>
<protein>
    <submittedName>
        <fullName evidence="2">Uncharacterized protein</fullName>
    </submittedName>
</protein>
<proteinExistence type="predicted"/>